<evidence type="ECO:0000313" key="3">
    <source>
        <dbReference type="Proteomes" id="UP000824005"/>
    </source>
</evidence>
<dbReference type="EMBL" id="DXDC01000476">
    <property type="protein sequence ID" value="HIY67715.1"/>
    <property type="molecule type" value="Genomic_DNA"/>
</dbReference>
<organism evidence="2 3">
    <name type="scientific">Candidatus Agrococcus pullicola</name>
    <dbReference type="NCBI Taxonomy" id="2838429"/>
    <lineage>
        <taxon>Bacteria</taxon>
        <taxon>Bacillati</taxon>
        <taxon>Actinomycetota</taxon>
        <taxon>Actinomycetes</taxon>
        <taxon>Micrococcales</taxon>
        <taxon>Microbacteriaceae</taxon>
        <taxon>Agrococcus</taxon>
    </lineage>
</organism>
<dbReference type="Proteomes" id="UP000824005">
    <property type="component" value="Unassembled WGS sequence"/>
</dbReference>
<comment type="caution">
    <text evidence="2">The sequence shown here is derived from an EMBL/GenBank/DDBJ whole genome shotgun (WGS) entry which is preliminary data.</text>
</comment>
<name>A0A9D2CBP9_9MICO</name>
<sequence>MTRASTATTAMSLAASSTRSRSGPDLARAIAAVTCRAATKPAEEPAANAAVPGHGWADEQFFPRRVVNV</sequence>
<dbReference type="AlphaFoldDB" id="A0A9D2CBP9"/>
<proteinExistence type="predicted"/>
<evidence type="ECO:0000313" key="2">
    <source>
        <dbReference type="EMBL" id="HIY67715.1"/>
    </source>
</evidence>
<evidence type="ECO:0000256" key="1">
    <source>
        <dbReference type="SAM" id="MobiDB-lite"/>
    </source>
</evidence>
<feature type="region of interest" description="Disordered" evidence="1">
    <location>
        <begin position="1"/>
        <end position="24"/>
    </location>
</feature>
<reference evidence="2" key="2">
    <citation type="submission" date="2021-04" db="EMBL/GenBank/DDBJ databases">
        <authorList>
            <person name="Gilroy R."/>
        </authorList>
    </citation>
    <scope>NUCLEOTIDE SEQUENCE</scope>
    <source>
        <strain evidence="2">ChiGjej1B1-98</strain>
    </source>
</reference>
<protein>
    <submittedName>
        <fullName evidence="2">Uncharacterized protein</fullName>
    </submittedName>
</protein>
<reference evidence="2" key="1">
    <citation type="journal article" date="2021" name="PeerJ">
        <title>Extensive microbial diversity within the chicken gut microbiome revealed by metagenomics and culture.</title>
        <authorList>
            <person name="Gilroy R."/>
            <person name="Ravi A."/>
            <person name="Getino M."/>
            <person name="Pursley I."/>
            <person name="Horton D.L."/>
            <person name="Alikhan N.F."/>
            <person name="Baker D."/>
            <person name="Gharbi K."/>
            <person name="Hall N."/>
            <person name="Watson M."/>
            <person name="Adriaenssens E.M."/>
            <person name="Foster-Nyarko E."/>
            <person name="Jarju S."/>
            <person name="Secka A."/>
            <person name="Antonio M."/>
            <person name="Oren A."/>
            <person name="Chaudhuri R.R."/>
            <person name="La Ragione R."/>
            <person name="Hildebrand F."/>
            <person name="Pallen M.J."/>
        </authorList>
    </citation>
    <scope>NUCLEOTIDE SEQUENCE</scope>
    <source>
        <strain evidence="2">ChiGjej1B1-98</strain>
    </source>
</reference>
<gene>
    <name evidence="2" type="ORF">H9830_15725</name>
</gene>
<accession>A0A9D2CBP9</accession>